<dbReference type="InterPro" id="IPR008930">
    <property type="entry name" value="Terpenoid_cyclase/PrenylTrfase"/>
</dbReference>
<dbReference type="RefSeq" id="WP_310306704.1">
    <property type="nucleotide sequence ID" value="NZ_BAAAXB010000001.1"/>
</dbReference>
<name>A0ABU1PUC8_9PSEU</name>
<keyword evidence="3" id="KW-0732">Signal</keyword>
<feature type="transmembrane region" description="Helical" evidence="2">
    <location>
        <begin position="410"/>
        <end position="428"/>
    </location>
</feature>
<reference evidence="4 5" key="1">
    <citation type="submission" date="2023-07" db="EMBL/GenBank/DDBJ databases">
        <title>Sequencing the genomes of 1000 actinobacteria strains.</title>
        <authorList>
            <person name="Klenk H.-P."/>
        </authorList>
    </citation>
    <scope>NUCLEOTIDE SEQUENCE [LARGE SCALE GENOMIC DNA]</scope>
    <source>
        <strain evidence="4 5">DSM 43749</strain>
    </source>
</reference>
<feature type="chain" id="PRO_5047375413" description="Prenyltransferase/squalene oxidase-like repeat protein" evidence="3">
    <location>
        <begin position="26"/>
        <end position="439"/>
    </location>
</feature>
<dbReference type="Proteomes" id="UP001268819">
    <property type="component" value="Unassembled WGS sequence"/>
</dbReference>
<keyword evidence="2" id="KW-0472">Membrane</keyword>
<evidence type="ECO:0008006" key="6">
    <source>
        <dbReference type="Google" id="ProtNLM"/>
    </source>
</evidence>
<keyword evidence="2" id="KW-0812">Transmembrane</keyword>
<comment type="caution">
    <text evidence="4">The sequence shown here is derived from an EMBL/GenBank/DDBJ whole genome shotgun (WGS) entry which is preliminary data.</text>
</comment>
<evidence type="ECO:0000256" key="1">
    <source>
        <dbReference type="SAM" id="MobiDB-lite"/>
    </source>
</evidence>
<proteinExistence type="predicted"/>
<sequence length="439" mass="43738">MPLRRTAAAVAVALAALAAAPAAQAWSTEDRAGTAGGWLTRQLVGGDHLEIVFDGVAYPDQGLTLDLGFALAAADVARDGVERIGAWVSRPEVMANYLHFDAPERESYAGAHAKLALFASVSGADPADFGGVDLVAGLTALKAPSGRFTDRTAYQDYSNGFTQAFAVLALDRAGGAPRDAVDFLAGGRCPDGGYPLVPAATPCTPHVDATAMAVQALLAADRPDDAAPGLTWLERRQADSGGFAGEDGSAEGNANSTGLAAQALRMGGRTGAADKAVAFLESLQVGCSGPEADRGAFAFDRTGFATGSATRATTQAVLGVAGVGYAALSSVGDRTGAPVVDCAGTPPGSGTTTPTTTGAATTATTTTTASSTPDATTTDAPPATPTTTTEVVAVGGGGTLARTGVAVGPALWLGSLLVVGGALVLALARERHVARGGRR</sequence>
<organism evidence="4 5">
    <name type="scientific">Saccharothrix longispora</name>
    <dbReference type="NCBI Taxonomy" id="33920"/>
    <lineage>
        <taxon>Bacteria</taxon>
        <taxon>Bacillati</taxon>
        <taxon>Actinomycetota</taxon>
        <taxon>Actinomycetes</taxon>
        <taxon>Pseudonocardiales</taxon>
        <taxon>Pseudonocardiaceae</taxon>
        <taxon>Saccharothrix</taxon>
    </lineage>
</organism>
<keyword evidence="2" id="KW-1133">Transmembrane helix</keyword>
<dbReference type="CDD" id="cd00688">
    <property type="entry name" value="ISOPREN_C2_like"/>
    <property type="match status" value="1"/>
</dbReference>
<protein>
    <recommendedName>
        <fullName evidence="6">Prenyltransferase/squalene oxidase-like repeat protein</fullName>
    </recommendedName>
</protein>
<feature type="signal peptide" evidence="3">
    <location>
        <begin position="1"/>
        <end position="25"/>
    </location>
</feature>
<dbReference type="SUPFAM" id="SSF48239">
    <property type="entry name" value="Terpenoid cyclases/Protein prenyltransferases"/>
    <property type="match status" value="1"/>
</dbReference>
<evidence type="ECO:0000256" key="2">
    <source>
        <dbReference type="SAM" id="Phobius"/>
    </source>
</evidence>
<evidence type="ECO:0000313" key="4">
    <source>
        <dbReference type="EMBL" id="MDR6593739.1"/>
    </source>
</evidence>
<keyword evidence="5" id="KW-1185">Reference proteome</keyword>
<evidence type="ECO:0000313" key="5">
    <source>
        <dbReference type="Proteomes" id="UP001268819"/>
    </source>
</evidence>
<gene>
    <name evidence="4" type="ORF">J2S66_002123</name>
</gene>
<accession>A0ABU1PUC8</accession>
<dbReference type="Gene3D" id="1.50.10.20">
    <property type="match status" value="2"/>
</dbReference>
<evidence type="ECO:0000256" key="3">
    <source>
        <dbReference type="SAM" id="SignalP"/>
    </source>
</evidence>
<feature type="region of interest" description="Disordered" evidence="1">
    <location>
        <begin position="343"/>
        <end position="387"/>
    </location>
</feature>
<dbReference type="EMBL" id="JAVDSG010000001">
    <property type="protein sequence ID" value="MDR6593739.1"/>
    <property type="molecule type" value="Genomic_DNA"/>
</dbReference>